<evidence type="ECO:0000256" key="2">
    <source>
        <dbReference type="SAM" id="Coils"/>
    </source>
</evidence>
<feature type="coiled-coil region" evidence="2">
    <location>
        <begin position="79"/>
        <end position="106"/>
    </location>
</feature>
<name>A0A139A0C3_GONPJ</name>
<dbReference type="PROSITE" id="PS50088">
    <property type="entry name" value="ANK_REPEAT"/>
    <property type="match status" value="1"/>
</dbReference>
<dbReference type="Gene3D" id="1.25.40.20">
    <property type="entry name" value="Ankyrin repeat-containing domain"/>
    <property type="match status" value="1"/>
</dbReference>
<proteinExistence type="predicted"/>
<accession>A0A139A0C3</accession>
<dbReference type="SUPFAM" id="SSF48403">
    <property type="entry name" value="Ankyrin repeat"/>
    <property type="match status" value="1"/>
</dbReference>
<evidence type="ECO:0000256" key="1">
    <source>
        <dbReference type="PROSITE-ProRule" id="PRU00023"/>
    </source>
</evidence>
<feature type="repeat" description="ANK" evidence="1">
    <location>
        <begin position="185"/>
        <end position="212"/>
    </location>
</feature>
<protein>
    <submittedName>
        <fullName evidence="4">Uncharacterized protein</fullName>
    </submittedName>
</protein>
<organism evidence="4 5">
    <name type="scientific">Gonapodya prolifera (strain JEL478)</name>
    <name type="common">Monoblepharis prolifera</name>
    <dbReference type="NCBI Taxonomy" id="1344416"/>
    <lineage>
        <taxon>Eukaryota</taxon>
        <taxon>Fungi</taxon>
        <taxon>Fungi incertae sedis</taxon>
        <taxon>Chytridiomycota</taxon>
        <taxon>Chytridiomycota incertae sedis</taxon>
        <taxon>Monoblepharidomycetes</taxon>
        <taxon>Monoblepharidales</taxon>
        <taxon>Gonapodyaceae</taxon>
        <taxon>Gonapodya</taxon>
    </lineage>
</organism>
<gene>
    <name evidence="4" type="ORF">M427DRAFT_38360</name>
</gene>
<evidence type="ECO:0000313" key="5">
    <source>
        <dbReference type="Proteomes" id="UP000070544"/>
    </source>
</evidence>
<keyword evidence="1" id="KW-0040">ANK repeat</keyword>
<dbReference type="InterPro" id="IPR036770">
    <property type="entry name" value="Ankyrin_rpt-contain_sf"/>
</dbReference>
<reference evidence="4 5" key="1">
    <citation type="journal article" date="2015" name="Genome Biol. Evol.">
        <title>Phylogenomic analyses indicate that early fungi evolved digesting cell walls of algal ancestors of land plants.</title>
        <authorList>
            <person name="Chang Y."/>
            <person name="Wang S."/>
            <person name="Sekimoto S."/>
            <person name="Aerts A.L."/>
            <person name="Choi C."/>
            <person name="Clum A."/>
            <person name="LaButti K.M."/>
            <person name="Lindquist E.A."/>
            <person name="Yee Ngan C."/>
            <person name="Ohm R.A."/>
            <person name="Salamov A.A."/>
            <person name="Grigoriev I.V."/>
            <person name="Spatafora J.W."/>
            <person name="Berbee M.L."/>
        </authorList>
    </citation>
    <scope>NUCLEOTIDE SEQUENCE [LARGE SCALE GENOMIC DNA]</scope>
    <source>
        <strain evidence="4 5">JEL478</strain>
    </source>
</reference>
<keyword evidence="2" id="KW-0175">Coiled coil</keyword>
<evidence type="ECO:0000256" key="3">
    <source>
        <dbReference type="SAM" id="MobiDB-lite"/>
    </source>
</evidence>
<dbReference type="AlphaFoldDB" id="A0A139A0C3"/>
<dbReference type="PROSITE" id="PS50297">
    <property type="entry name" value="ANK_REP_REGION"/>
    <property type="match status" value="1"/>
</dbReference>
<feature type="region of interest" description="Disordered" evidence="3">
    <location>
        <begin position="1"/>
        <end position="23"/>
    </location>
</feature>
<dbReference type="EMBL" id="KQ965849">
    <property type="protein sequence ID" value="KXS09813.1"/>
    <property type="molecule type" value="Genomic_DNA"/>
</dbReference>
<dbReference type="InterPro" id="IPR002110">
    <property type="entry name" value="Ankyrin_rpt"/>
</dbReference>
<dbReference type="Proteomes" id="UP000070544">
    <property type="component" value="Unassembled WGS sequence"/>
</dbReference>
<sequence>MPGRDRKTNNAGSRASPFVGPAANFPPEPGTILRKRTLGKIGLVLYHDTEGLSDRYFCITQDGTTFTIDGAHPERAEVLEVDQKEIGEMTERMKKEQEQEKESQQNGKTIGFVLFARLNFVRAMFYEILDGQVDWTRHEFDLAEGTEDMHFLIEARMGVEGNNAGQVARALMFAPKTVKPIPPLLHIATYQMDSRTVRVLLKHGADPNLHDGTGSTPLGLLSALCPHSIALGPSDDRKCTHGISDYREWRKRRFWK</sequence>
<keyword evidence="5" id="KW-1185">Reference proteome</keyword>
<evidence type="ECO:0000313" key="4">
    <source>
        <dbReference type="EMBL" id="KXS09813.1"/>
    </source>
</evidence>
<dbReference type="OrthoDB" id="2662791at2759"/>